<dbReference type="InParanoid" id="A0A2I0MCP9"/>
<keyword evidence="2" id="KW-0963">Cytoplasm</keyword>
<dbReference type="Gene3D" id="3.40.50.300">
    <property type="entry name" value="P-loop containing nucleotide triphosphate hydrolases"/>
    <property type="match status" value="2"/>
</dbReference>
<feature type="domain" description="RING-type" evidence="9">
    <location>
        <begin position="3762"/>
        <end position="3798"/>
    </location>
</feature>
<evidence type="ECO:0000256" key="3">
    <source>
        <dbReference type="ARBA" id="ARBA00022723"/>
    </source>
</evidence>
<dbReference type="InterPro" id="IPR027417">
    <property type="entry name" value="P-loop_NTPase"/>
</dbReference>
<dbReference type="Pfam" id="PF00097">
    <property type="entry name" value="zf-C3HC4"/>
    <property type="match status" value="1"/>
</dbReference>
<evidence type="ECO:0000256" key="6">
    <source>
        <dbReference type="ARBA" id="ARBA00022859"/>
    </source>
</evidence>
<dbReference type="PROSITE" id="PS50089">
    <property type="entry name" value="ZF_RING_2"/>
    <property type="match status" value="1"/>
</dbReference>
<evidence type="ECO:0000256" key="5">
    <source>
        <dbReference type="ARBA" id="ARBA00022833"/>
    </source>
</evidence>
<dbReference type="SUPFAM" id="SSF57850">
    <property type="entry name" value="RING/U-box"/>
    <property type="match status" value="1"/>
</dbReference>
<feature type="region of interest" description="Disordered" evidence="8">
    <location>
        <begin position="62"/>
        <end position="110"/>
    </location>
</feature>
<evidence type="ECO:0000256" key="1">
    <source>
        <dbReference type="ARBA" id="ARBA00004496"/>
    </source>
</evidence>
<feature type="compositionally biased region" description="Basic and acidic residues" evidence="8">
    <location>
        <begin position="1"/>
        <end position="17"/>
    </location>
</feature>
<keyword evidence="6" id="KW-0391">Immunity</keyword>
<dbReference type="Pfam" id="PF20173">
    <property type="entry name" value="ZnF_RZ-type"/>
    <property type="match status" value="1"/>
</dbReference>
<evidence type="ECO:0000259" key="10">
    <source>
        <dbReference type="PROSITE" id="PS51981"/>
    </source>
</evidence>
<dbReference type="Gene3D" id="3.30.40.10">
    <property type="entry name" value="Zinc/RING finger domain, C3HC4 (zinc finger)"/>
    <property type="match status" value="1"/>
</dbReference>
<feature type="compositionally biased region" description="Basic and acidic residues" evidence="8">
    <location>
        <begin position="66"/>
        <end position="91"/>
    </location>
</feature>
<keyword evidence="4 7" id="KW-0863">Zinc-finger</keyword>
<dbReference type="PROSITE" id="PS00518">
    <property type="entry name" value="ZF_RING_1"/>
    <property type="match status" value="1"/>
</dbReference>
<dbReference type="InterPro" id="IPR013083">
    <property type="entry name" value="Znf_RING/FYVE/PHD"/>
</dbReference>
<evidence type="ECO:0000256" key="8">
    <source>
        <dbReference type="SAM" id="MobiDB-lite"/>
    </source>
</evidence>
<dbReference type="InterPro" id="IPR001841">
    <property type="entry name" value="Znf_RING"/>
</dbReference>
<evidence type="ECO:0000256" key="2">
    <source>
        <dbReference type="ARBA" id="ARBA00022490"/>
    </source>
</evidence>
<dbReference type="GO" id="GO:0008270">
    <property type="term" value="F:zinc ion binding"/>
    <property type="evidence" value="ECO:0007669"/>
    <property type="project" value="UniProtKB-KW"/>
</dbReference>
<proteinExistence type="predicted"/>
<sequence length="4900" mass="563803">MESAESNREDESREEPHPMSPSLQEGGSNLLHENGGMKSAAPKSNKRQPLCTDYLTDTALGSQVLDHQRTEETVMERNCNRRGDRESEEHLGFNSRTGRNDAEDTPLPGAATTSWEKCIFLENPYLSSERLRTEEIMTIEFVAVLSKKSFFSEKSSTVCVAFYKKPGQYQKFAVMRKRGEVIMGCARIPISDLQKGPIFYKYAILKNALSADRESRIWDLEHVYGIDSKNTEIQLHRVLSIPKEEIKADGTWTIFENMKCYFNRKNKSCFKLSSTTMPRKSVNCGIIEHLVDEFLCHIRLQNGFKNIERKLKIYTESFKIYLGDAAKGEPYSPTNLTEQVLHDNMIKFMDKILRCLETEEHKDGGLLFALHTSFCYNITLSKDRIIKAEKLFQDIGPFQGKFKHLRGKSNYISAVKQMCIRNKGNTLLIWLIPLLYAITEKTDDPLFPETIPLQHLLELRNDEGKQRKVLAMIEIQKSLIESCCPLAKMVLEMLALKNFTEHSLLQIKLPPYLLLNTVHERTADVICKASQVHEEDLIGVLNNIAERMASWFEDLHLPRGMDPLTKPTNMEDALPCLISTYVLLSSSLKHWHMVPFRLVTSLLQILDMFAAKSDVLQEDQEFQQFSSKRFNEFADYIKGWLEKSFPRPPMETRPFLENIDMWQQLFSFKILCVDWTQKWQILIYSTAERWLKKVDVRKLLGFYLKFMKIGKCWNTNLESCFTDCVIQRIKDFEKSEEAMLEEMVSEALKTNRSSVGKVLSAVVEKVFSEKMSTLEKDRFDSMGPALAEMLSSSVIYDLLSAYKKSEHKCQNQISERAKNLLSQFSNFFCCLKHQVFSGEIPCNILSIILQHQVLFQNILCICDSSVSSCIATVLKVRKEEYEQLEEQKKQIRSFLHLCSSITDVINVDTSVVMEIFSETRLFKDQMSISKFSVNGEKKLPALQHPPKYSDMMKKIHNLRESNYFLRLWKQKAEQIKAKTPKAKILSVEAVQESIYKPAIADFQSTYLTLKDFSITLGRVKSYFDKELADESQLKKEFKIMEMSEGERNEKAIWIDAALEKIKNYVTLSTVVNTAKMIDELRKTLDLNGNFQILSDLTKYEELEFRKKTLDYMTQDLMKVKNSLSHLREETLDFLRELLECTRKGFVSWIKTIIKNKTEIPVFVELASISAGENDIDIDKLLFFRDSMAASAPIIFDLRSTSGFEEFSAALLFINETISKDNNLPKKLKASCDNREWIRMVHESHGSIEHSSISQARDINSRGIFIISAPKKFKAVLEDCISVQLPKETTEEACQTDQKAEEYSLAQLTELQNKLMLITTKAEQGREEANRFLEILEKVQMVGKLYLQLLSVGNILFIDWKADIYCNPQHRVKVYTEFGIAGILVQGTKPVLEELDGLFKAMEHCLLEWKKYLKTQRDTYYHLNLFTAHQLFYLCSKLAKAHNSAIEPQVLNMLSVIKHDIKEEDIRKSLEQALMTPHDSVNTSAGDKKSVTWHDYVIRFPQLIKSLAESGYDTSVAKAALQSCLPKSDITEQKLMNFAFERGDDKEEVEKLSKLYDEQREAFLQKTRKFKNKNREANQATFSNLAKDELATSFESLPSICDKVNLLWDAFCKKFTGLVSDKYISLDVFGETLKQLAALETICIKRSLPVGLETRKPSLIMCKEEEMLLYMLSIYRHTKTAPLPTYDEVLVCTPNTEEEEVELIVRRALSSDSQNQKIYCLLGAEKLVYKVSKQLESQFFRLLQSSTVRDFRLLIFCSTKAHNSYVITAFDTYKATIPCCSKTEIQEYLSTHLKVPRGTAPVAQAFKEPYQHKGKSLFVDNILQKIRTQLGDLPVVHKTIRLMESEIDFQFLLEELLSVEEFPTESHPTVFHIDVSPVVSTGLYRLLIELCILRHIQSPNGSVWKCKSSHLYLIEYLEKGKGVSRTRKQEMSSEIEEKFLDLFPAVKCVSPKRVLDLLEHPSSVCHSEMKEEQFDRNKLKSEAFQRSYQYLRKYKRGEDLDCFLFNHKMTEGTEKECLKLLLDFCGRHNPSWTELSNFTHFLNFQLSKCEKSIFCSPVAGKDFQGFKTFVVKFMITMSKDFAVPSLDISDESVPSAEDDYEENSSMRQYQLRRKWEQESHPYIVFHADNNSMEFLGFHINNNLDAIDAHSQAVLERNVITNKLYRTLEAQHVPFNKKFEDLPRRLQLEALCRVFGVSYTQDPDESYQLTLDNTMKMLAIHLRFQCGIPVIIMGETGCGKTKLVQFMCSLQRAGRDIQNMVVLRVHGGTTSKIIHKKVRQAIELAHINEERHKVDTVLFFDEANTSEAIFAIKEVLCDRSVNGEKILTDRLKVVAACNPYKRHTKETIEKLEKAGLGYRVRSEDTLEKLGYIPLRQLVYRVKPLPPSLLPLVWDFGELNEKTQTLYIREIVKSTMKNKIAIGNLNIFTSVISASQKFLRKKKDECRVASLRDIERCMNIALWFYKLRDLLFPQIDEKKDKKEQRLILNDAQRALILSVGACYYVSLESRQDYLEEVAKCFSVPASVLQEEIQLCQEVLLDNLSVPDATARNDALRENIFMMIVCMDLRVPLFLVGKPGSSKSLSKTIAVDAMEGRWSKNQLFKRCKEIQLVSFQCSPHSKPEGIISTFRQCAQFQKGKNLDEFASVVLLDEIGLAEDSAEMPLKTLHPLLEDGCVDDENPESYQKVGFVGISNWALDPAKMNRGLLVFRTDPNEEELVKTAKGIAAAQPHLESIEGLFSLLAKFYCEVLKTQKNEFFGLRDFYSSIKMMLSYTQDQKCISHEEIITKTIQRNFGGSSDINPVQLFQNCIRERSLPPDLEISHTLSLLKENMGKQQAGLMSRYLLLLTTNHAAFHIIQMTQLIDPENSEIIFGSGFPQDQDYSQVCRSVSRVKICMETGRPVVLLNIHNLYESLYDALNQCFVRLGGNYYVDLGLGTHRVKSRVKDEFRLIVIEEKNIVYTQFPTPLLSRLEKHCLDMNTVLNWQQQQLKRDLQTWARRFVSIDSSKFSNVWSTKLSPKEQDVFIGFSNDTCAAVALQSTQSRSVGDLEPYEEPVLSLAKRKLVQCATPDSILRLKYSFLDDAEQIQDLYFHKQKHNSLVSVLGETINQQTRKERTTGVCLQVSTHARLLNERDLEEIRMTLNLQNKIHCLFLSQFDTEYAFRQELRNFFAQSSGEKLLLIQFHFDEPQSSKRLLACTKYCIIDERRKSTGTGPSHVVLATQVPRVLGGCSYLAFDSGEWMSIHLDDLMPPNNFTANLGQLAKMTIAEIFMTTFQEHVPKGSPEATAALEDPDKSSLFPERKLFSMDSMIKQSIQKAVIQLEDKTDNSQRVTKRIMIIHNLLFQDHSRTTFSSHFMSVLKRRICLLLQEREKISLEPREWVFRRAVSSEFILEDTSFRHALWMHLEDIVANVFAQILAVVDANNNLDHLSPPSPLSELWLQMFKEESFLRIKYSSKKQDAKISVLSMTEDPNTSVFCQFPFSWVLKAYLEELWETVYNTKGCPKVPMKEPAKLFQELIRNVLMPDGSNPEVMQYYTNDFLRMTFPGQALSVYEILSKALLVNAKQLWSSVGQEEISFSPIWLHMEYFYLREEYQFFVDLVKSNETVTSELQKMYENDPTEMFVTLDTLNILLKNVQPTGNLMSFEACTEWLRRVKSIKPWMERISMDNYQIHLYQKKRELLKTVLHQWTCTNIVYMFFDHLLHNETQIDEKLLRLLVKQFIYIWKRLTETQNFEPAETFKLVTKVLKICNQNADTVYLVKGVKDCKSCLLEITDPAELPCGHIFCSQCIREWRSKQCKICKEAFPEDYTPTARAVTREAVACHNKFRRKCNSFFVEFVTTTVLGDRSTPSPEVIAQLIQFVACKPSHPEQQAVKRVCKSKSELSPFEECMDTSTTIKSSLLKLLLRHGFNNIKVHLEKYLSEMEEKITFNKRNWNHFYFMVVRCLEDFMYPSSQDDVSQLTESCLSAADLFAFCSCKVSKIDTLQFIARLRFSISHVATVLGRQVLCAADPNIPSPLGNKQEEQDLVNAMKQLVANAQTPWPQTFLIRNLYNNYGFIALQKILQAEEWILPRGVEISQPMDAWSNITLMFSVMDRAENQIKAKDPQEVQRLVPVIEQMENILQTPLLPEEPLENKMKKIVDALCTHKNNVLMEVVFHTAFTLAMSQSPLTQLLRNICFKPHLVKCSYLPTMPEDLLFDQKNWKIGENDTLWTCKCGSYWVITDCGRPWVVKQCPCGAKVGGTHHNPLSDFEKKNITEDKTGKGYILGSPSIRVIELERNLSPAFVCLARALLHSSMLLGTYTDKKAILSLMTEKPKDVAKFFWDHLQKDIELLAEALSRNKEDATVTVHLFLQHLSNATTGENMDLNSLPRQEDRRQWETCFKTLAQPFFQALEKNLTSIKQQRMRDLQGSNLLLQIAYGETAPFEDEPNLGLIGLSDMWQFEQKMSIQTLMHLLQQEHREGEGNRYPILLELTSKIQNIQHVQYLPDIFSLQKALIHFFQNNHKGELYSVQQFLDRCELSEDQRSTFCRAIGIIQKVWSNIRMKPLCSDVGVPQDLLPKDINANTAVLKLLPTPASISYFVTSLLIQLQNRCVETATQITKEKQWFISAEEVKPSSVLTITENDLITAALANSQYVIEEDNTKTTDFDFQTLQRQVIQRFISGKPIIKAQTAPSFAPNSVKTLQYTKTKVREQLQQESLSVKQLKQIMEEARSVNAISQTLATLKVASEFLAVTGGDPGRQLSEYIKNELKMDASAEQFRDMPVVPSTQLRHILSLWQTLSAKRSVLLVQMNQNPFCLVSEQYHEELSAEEKETLTTALSTVNLDLFLIELHEMIIVPLDSFDPHWGLKETFRSFLEDRQDDASIANLTGTLSPDLLLKNVVSIWKTAVRASKLHSPTYIQE</sequence>
<dbReference type="SMART" id="SM00382">
    <property type="entry name" value="AAA"/>
    <property type="match status" value="2"/>
</dbReference>
<comment type="caution">
    <text evidence="11">The sequence shown here is derived from an EMBL/GenBank/DDBJ whole genome shotgun (WGS) entry which is preliminary data.</text>
</comment>
<dbReference type="InterPro" id="IPR018957">
    <property type="entry name" value="Znf_C3HC4_RING-type"/>
</dbReference>
<dbReference type="Proteomes" id="UP000053872">
    <property type="component" value="Unassembled WGS sequence"/>
</dbReference>
<dbReference type="GO" id="GO:0016887">
    <property type="term" value="F:ATP hydrolysis activity"/>
    <property type="evidence" value="ECO:0007669"/>
    <property type="project" value="InterPro"/>
</dbReference>
<dbReference type="PANTHER" id="PTHR22605">
    <property type="entry name" value="RZ-TYPE DOMAIN-CONTAINING PROTEIN"/>
    <property type="match status" value="1"/>
</dbReference>
<dbReference type="SUPFAM" id="SSF52540">
    <property type="entry name" value="P-loop containing nucleoside triphosphate hydrolases"/>
    <property type="match status" value="2"/>
</dbReference>
<accession>A0A2I0MCP9</accession>
<keyword evidence="5" id="KW-0862">Zinc</keyword>
<dbReference type="GO" id="GO:0004842">
    <property type="term" value="F:ubiquitin-protein transferase activity"/>
    <property type="evidence" value="ECO:0007669"/>
    <property type="project" value="InterPro"/>
</dbReference>
<dbReference type="FunFam" id="3.40.50.300:FF:000491">
    <property type="entry name" value="E3 ubiquitin-protein ligase RNF213"/>
    <property type="match status" value="1"/>
</dbReference>
<evidence type="ECO:0000259" key="9">
    <source>
        <dbReference type="PROSITE" id="PS50089"/>
    </source>
</evidence>
<evidence type="ECO:0000256" key="4">
    <source>
        <dbReference type="ARBA" id="ARBA00022771"/>
    </source>
</evidence>
<dbReference type="InterPro" id="IPR003593">
    <property type="entry name" value="AAA+_ATPase"/>
</dbReference>
<name>A0A2I0MCP9_COLLI</name>
<dbReference type="PROSITE" id="PS51981">
    <property type="entry name" value="ZF_RZ"/>
    <property type="match status" value="1"/>
</dbReference>
<keyword evidence="3" id="KW-0479">Metal-binding</keyword>
<feature type="region of interest" description="Disordered" evidence="8">
    <location>
        <begin position="1"/>
        <end position="48"/>
    </location>
</feature>
<evidence type="ECO:0000313" key="11">
    <source>
        <dbReference type="EMBL" id="PKK27446.1"/>
    </source>
</evidence>
<evidence type="ECO:0000313" key="12">
    <source>
        <dbReference type="Proteomes" id="UP000053872"/>
    </source>
</evidence>
<organism evidence="11 12">
    <name type="scientific">Columba livia</name>
    <name type="common">Rock dove</name>
    <dbReference type="NCBI Taxonomy" id="8932"/>
    <lineage>
        <taxon>Eukaryota</taxon>
        <taxon>Metazoa</taxon>
        <taxon>Chordata</taxon>
        <taxon>Craniata</taxon>
        <taxon>Vertebrata</taxon>
        <taxon>Euteleostomi</taxon>
        <taxon>Archelosauria</taxon>
        <taxon>Archosauria</taxon>
        <taxon>Dinosauria</taxon>
        <taxon>Saurischia</taxon>
        <taxon>Theropoda</taxon>
        <taxon>Coelurosauria</taxon>
        <taxon>Aves</taxon>
        <taxon>Neognathae</taxon>
        <taxon>Neoaves</taxon>
        <taxon>Columbimorphae</taxon>
        <taxon>Columbiformes</taxon>
        <taxon>Columbidae</taxon>
        <taxon>Columba</taxon>
    </lineage>
</organism>
<protein>
    <submittedName>
        <fullName evidence="11">E3 ubiquitin-protein ligase RNF213-like</fullName>
    </submittedName>
</protein>
<dbReference type="GO" id="GO:0002376">
    <property type="term" value="P:immune system process"/>
    <property type="evidence" value="ECO:0007669"/>
    <property type="project" value="UniProtKB-KW"/>
</dbReference>
<dbReference type="PANTHER" id="PTHR22605:SF16">
    <property type="entry name" value="E3 UBIQUITIN-PROTEIN LIGASE RNF213"/>
    <property type="match status" value="1"/>
</dbReference>
<reference evidence="11 12" key="1">
    <citation type="journal article" date="2013" name="Science">
        <title>Genomic diversity and evolution of the head crest in the rock pigeon.</title>
        <authorList>
            <person name="Shapiro M.D."/>
            <person name="Kronenberg Z."/>
            <person name="Li C."/>
            <person name="Domyan E.T."/>
            <person name="Pan H."/>
            <person name="Campbell M."/>
            <person name="Tan H."/>
            <person name="Huff C.D."/>
            <person name="Hu H."/>
            <person name="Vickrey A.I."/>
            <person name="Nielsen S.C."/>
            <person name="Stringham S.A."/>
            <person name="Hu H."/>
            <person name="Willerslev E."/>
            <person name="Gilbert M.T."/>
            <person name="Yandell M."/>
            <person name="Zhang G."/>
            <person name="Wang J."/>
        </authorList>
    </citation>
    <scope>NUCLEOTIDE SEQUENCE [LARGE SCALE GENOMIC DNA]</scope>
    <source>
        <tissue evidence="11">Blood</tissue>
    </source>
</reference>
<feature type="domain" description="RZ-type" evidence="10">
    <location>
        <begin position="4188"/>
        <end position="4259"/>
    </location>
</feature>
<dbReference type="SMART" id="SM00184">
    <property type="entry name" value="RING"/>
    <property type="match status" value="1"/>
</dbReference>
<keyword evidence="12" id="KW-1185">Reference proteome</keyword>
<dbReference type="EMBL" id="AKCR02000020">
    <property type="protein sequence ID" value="PKK27446.1"/>
    <property type="molecule type" value="Genomic_DNA"/>
</dbReference>
<gene>
    <name evidence="11" type="ORF">A306_00007853</name>
</gene>
<dbReference type="InterPro" id="IPR046439">
    <property type="entry name" value="ZF_RZ_dom"/>
</dbReference>
<dbReference type="GO" id="GO:0005737">
    <property type="term" value="C:cytoplasm"/>
    <property type="evidence" value="ECO:0007669"/>
    <property type="project" value="UniProtKB-SubCell"/>
</dbReference>
<evidence type="ECO:0000256" key="7">
    <source>
        <dbReference type="PROSITE-ProRule" id="PRU00175"/>
    </source>
</evidence>
<dbReference type="InterPro" id="IPR017907">
    <property type="entry name" value="Znf_RING_CS"/>
</dbReference>
<comment type="subcellular location">
    <subcellularLocation>
        <location evidence="1">Cytoplasm</location>
    </subcellularLocation>
</comment>
<dbReference type="InterPro" id="IPR031248">
    <property type="entry name" value="RNF213"/>
</dbReference>